<keyword evidence="6" id="KW-0472">Membrane</keyword>
<dbReference type="GO" id="GO:0009279">
    <property type="term" value="C:cell outer membrane"/>
    <property type="evidence" value="ECO:0007669"/>
    <property type="project" value="UniProtKB-SubCell"/>
</dbReference>
<accession>A0A9X3BIG9</accession>
<dbReference type="AlphaFoldDB" id="A0A9X3BIG9"/>
<evidence type="ECO:0000256" key="8">
    <source>
        <dbReference type="SAM" id="SignalP"/>
    </source>
</evidence>
<evidence type="ECO:0000256" key="4">
    <source>
        <dbReference type="ARBA" id="ARBA00022452"/>
    </source>
</evidence>
<gene>
    <name evidence="9" type="ORF">OCK74_19580</name>
</gene>
<dbReference type="InterPro" id="IPR003423">
    <property type="entry name" value="OMP_efflux"/>
</dbReference>
<reference evidence="9" key="1">
    <citation type="submission" date="2022-09" db="EMBL/GenBank/DDBJ databases">
        <authorList>
            <person name="Yuan C."/>
            <person name="Ke Z."/>
        </authorList>
    </citation>
    <scope>NUCLEOTIDE SEQUENCE</scope>
    <source>
        <strain evidence="9">LB-8</strain>
    </source>
</reference>
<evidence type="ECO:0000313" key="9">
    <source>
        <dbReference type="EMBL" id="MCU7551332.1"/>
    </source>
</evidence>
<reference evidence="9" key="2">
    <citation type="submission" date="2023-04" db="EMBL/GenBank/DDBJ databases">
        <title>Paracnuella aquatica gen. nov., sp. nov., a member of the family Chitinophagaceae isolated from a hot spring.</title>
        <authorList>
            <person name="Wang C."/>
        </authorList>
    </citation>
    <scope>NUCLEOTIDE SEQUENCE</scope>
    <source>
        <strain evidence="9">LB-8</strain>
    </source>
</reference>
<dbReference type="Proteomes" id="UP001155483">
    <property type="component" value="Unassembled WGS sequence"/>
</dbReference>
<sequence>MKKQPIIAFLLTLIFFTANAQNEWDLRKCIEYALANNISVKQADLQVRFSELVLRQNKASQIPSLNMGINSGFSYGRSENPTTGTLQNANFFNATTGMQSGVSLFNWFALKNTIAASRLTVEADLAQLKKVQDDIALNVAVAYLQVLLAGEQANVTAVQVKQTQSQLESTRKQVAAGKLPELNAAELEAQLARDSSSLVTAQASIQQYTLQLKALLNLDAGAPFKVATPSVETIPLESLAELQPETVYAQAIANLPQQKANELRIQSALKSVQAAKGNMYPALSAYGNLNNRYAYFKKQPFYEQVITGYKETPNRVVVDNGSFYPVQVPVTIQGGIAGYVKASSLSEQFKANFGQSFGVSLQVPLFNNRTQRTAWERSKLNVRQYQLQDEADRQTLKQDIYKAYTDAMAALQKYNAYSKSVEAAAKAANFAQRRYDLNLLSTYELINSQNNLLRTRIEMLQAQYDYVFKMKLLEFYKGQGIKL</sequence>
<dbReference type="SUPFAM" id="SSF56954">
    <property type="entry name" value="Outer membrane efflux proteins (OEP)"/>
    <property type="match status" value="1"/>
</dbReference>
<dbReference type="Gene3D" id="1.20.1600.10">
    <property type="entry name" value="Outer membrane efflux proteins (OEP)"/>
    <property type="match status" value="1"/>
</dbReference>
<dbReference type="PANTHER" id="PTHR30026:SF20">
    <property type="entry name" value="OUTER MEMBRANE PROTEIN TOLC"/>
    <property type="match status" value="1"/>
</dbReference>
<dbReference type="GO" id="GO:1990281">
    <property type="term" value="C:efflux pump complex"/>
    <property type="evidence" value="ECO:0007669"/>
    <property type="project" value="TreeGrafter"/>
</dbReference>
<dbReference type="RefSeq" id="WP_279298771.1">
    <property type="nucleotide sequence ID" value="NZ_JAOTIF010000019.1"/>
</dbReference>
<dbReference type="PANTHER" id="PTHR30026">
    <property type="entry name" value="OUTER MEMBRANE PROTEIN TOLC"/>
    <property type="match status" value="1"/>
</dbReference>
<dbReference type="EMBL" id="JAOTIF010000019">
    <property type="protein sequence ID" value="MCU7551332.1"/>
    <property type="molecule type" value="Genomic_DNA"/>
</dbReference>
<proteinExistence type="inferred from homology"/>
<comment type="subcellular location">
    <subcellularLocation>
        <location evidence="1">Cell outer membrane</location>
    </subcellularLocation>
</comment>
<evidence type="ECO:0000256" key="6">
    <source>
        <dbReference type="ARBA" id="ARBA00023136"/>
    </source>
</evidence>
<dbReference type="GO" id="GO:0015288">
    <property type="term" value="F:porin activity"/>
    <property type="evidence" value="ECO:0007669"/>
    <property type="project" value="TreeGrafter"/>
</dbReference>
<organism evidence="9 10">
    <name type="scientific">Paraflavisolibacter caeni</name>
    <dbReference type="NCBI Taxonomy" id="2982496"/>
    <lineage>
        <taxon>Bacteria</taxon>
        <taxon>Pseudomonadati</taxon>
        <taxon>Bacteroidota</taxon>
        <taxon>Chitinophagia</taxon>
        <taxon>Chitinophagales</taxon>
        <taxon>Chitinophagaceae</taxon>
        <taxon>Paraflavisolibacter</taxon>
    </lineage>
</organism>
<feature type="signal peptide" evidence="8">
    <location>
        <begin position="1"/>
        <end position="20"/>
    </location>
</feature>
<evidence type="ECO:0000256" key="1">
    <source>
        <dbReference type="ARBA" id="ARBA00004442"/>
    </source>
</evidence>
<dbReference type="InterPro" id="IPR051906">
    <property type="entry name" value="TolC-like"/>
</dbReference>
<evidence type="ECO:0000256" key="5">
    <source>
        <dbReference type="ARBA" id="ARBA00022692"/>
    </source>
</evidence>
<name>A0A9X3BIG9_9BACT</name>
<keyword evidence="10" id="KW-1185">Reference proteome</keyword>
<evidence type="ECO:0000256" key="2">
    <source>
        <dbReference type="ARBA" id="ARBA00007613"/>
    </source>
</evidence>
<feature type="chain" id="PRO_5040916096" evidence="8">
    <location>
        <begin position="21"/>
        <end position="483"/>
    </location>
</feature>
<evidence type="ECO:0000256" key="7">
    <source>
        <dbReference type="ARBA" id="ARBA00023237"/>
    </source>
</evidence>
<keyword evidence="7" id="KW-0998">Cell outer membrane</keyword>
<protein>
    <submittedName>
        <fullName evidence="9">TolC family protein</fullName>
    </submittedName>
</protein>
<dbReference type="Pfam" id="PF02321">
    <property type="entry name" value="OEP"/>
    <property type="match status" value="2"/>
</dbReference>
<keyword evidence="5" id="KW-0812">Transmembrane</keyword>
<evidence type="ECO:0000256" key="3">
    <source>
        <dbReference type="ARBA" id="ARBA00022448"/>
    </source>
</evidence>
<dbReference type="GO" id="GO:0015562">
    <property type="term" value="F:efflux transmembrane transporter activity"/>
    <property type="evidence" value="ECO:0007669"/>
    <property type="project" value="InterPro"/>
</dbReference>
<keyword evidence="3" id="KW-0813">Transport</keyword>
<evidence type="ECO:0000313" key="10">
    <source>
        <dbReference type="Proteomes" id="UP001155483"/>
    </source>
</evidence>
<comment type="similarity">
    <text evidence="2">Belongs to the outer membrane factor (OMF) (TC 1.B.17) family.</text>
</comment>
<comment type="caution">
    <text evidence="9">The sequence shown here is derived from an EMBL/GenBank/DDBJ whole genome shotgun (WGS) entry which is preliminary data.</text>
</comment>
<keyword evidence="4" id="KW-1134">Transmembrane beta strand</keyword>
<keyword evidence="8" id="KW-0732">Signal</keyword>